<dbReference type="RefSeq" id="WP_385942768.1">
    <property type="nucleotide sequence ID" value="NZ_JBHSOZ010000010.1"/>
</dbReference>
<dbReference type="InterPro" id="IPR046953">
    <property type="entry name" value="Spore_GerAC-like_C"/>
</dbReference>
<keyword evidence="5" id="KW-0472">Membrane</keyword>
<evidence type="ECO:0000313" key="10">
    <source>
        <dbReference type="EMBL" id="MFC5714173.1"/>
    </source>
</evidence>
<feature type="domain" description="Spore germination protein N-terminal" evidence="9">
    <location>
        <begin position="24"/>
        <end position="194"/>
    </location>
</feature>
<keyword evidence="6" id="KW-0564">Palmitate</keyword>
<evidence type="ECO:0000256" key="1">
    <source>
        <dbReference type="ARBA" id="ARBA00004635"/>
    </source>
</evidence>
<keyword evidence="4" id="KW-0732">Signal</keyword>
<comment type="caution">
    <text evidence="10">The sequence shown here is derived from an EMBL/GenBank/DDBJ whole genome shotgun (WGS) entry which is preliminary data.</text>
</comment>
<dbReference type="Proteomes" id="UP001596142">
    <property type="component" value="Unassembled WGS sequence"/>
</dbReference>
<dbReference type="PANTHER" id="PTHR35789:SF1">
    <property type="entry name" value="SPORE GERMINATION PROTEIN B3"/>
    <property type="match status" value="1"/>
</dbReference>
<dbReference type="Pfam" id="PF25198">
    <property type="entry name" value="Spore_GerAC_N"/>
    <property type="match status" value="1"/>
</dbReference>
<comment type="subcellular location">
    <subcellularLocation>
        <location evidence="1">Membrane</location>
        <topology evidence="1">Lipid-anchor</topology>
    </subcellularLocation>
</comment>
<dbReference type="InterPro" id="IPR057336">
    <property type="entry name" value="GerAC_N"/>
</dbReference>
<keyword evidence="3" id="KW-0309">Germination</keyword>
<evidence type="ECO:0000256" key="7">
    <source>
        <dbReference type="ARBA" id="ARBA00023288"/>
    </source>
</evidence>
<keyword evidence="7" id="KW-0449">Lipoprotein</keyword>
<evidence type="ECO:0000259" key="9">
    <source>
        <dbReference type="Pfam" id="PF25198"/>
    </source>
</evidence>
<proteinExistence type="inferred from homology"/>
<evidence type="ECO:0000256" key="4">
    <source>
        <dbReference type="ARBA" id="ARBA00022729"/>
    </source>
</evidence>
<dbReference type="PANTHER" id="PTHR35789">
    <property type="entry name" value="SPORE GERMINATION PROTEIN B3"/>
    <property type="match status" value="1"/>
</dbReference>
<evidence type="ECO:0000256" key="6">
    <source>
        <dbReference type="ARBA" id="ARBA00023139"/>
    </source>
</evidence>
<protein>
    <submittedName>
        <fullName evidence="10">Ger(X)C family spore germination protein</fullName>
    </submittedName>
</protein>
<dbReference type="InterPro" id="IPR038501">
    <property type="entry name" value="Spore_GerAC_C_sf"/>
</dbReference>
<dbReference type="NCBIfam" id="TIGR02887">
    <property type="entry name" value="spore_ger_x_C"/>
    <property type="match status" value="1"/>
</dbReference>
<reference evidence="11" key="1">
    <citation type="journal article" date="2019" name="Int. J. Syst. Evol. Microbiol.">
        <title>The Global Catalogue of Microorganisms (GCM) 10K type strain sequencing project: providing services to taxonomists for standard genome sequencing and annotation.</title>
        <authorList>
            <consortium name="The Broad Institute Genomics Platform"/>
            <consortium name="The Broad Institute Genome Sequencing Center for Infectious Disease"/>
            <person name="Wu L."/>
            <person name="Ma J."/>
        </authorList>
    </citation>
    <scope>NUCLEOTIDE SEQUENCE [LARGE SCALE GENOMIC DNA]</scope>
    <source>
        <strain evidence="11">CECT 7184</strain>
    </source>
</reference>
<evidence type="ECO:0000256" key="5">
    <source>
        <dbReference type="ARBA" id="ARBA00023136"/>
    </source>
</evidence>
<evidence type="ECO:0000259" key="8">
    <source>
        <dbReference type="Pfam" id="PF05504"/>
    </source>
</evidence>
<name>A0ABW0YSM1_9BACI</name>
<organism evidence="10 11">
    <name type="scientific">Thalassorhabdus alkalitolerans</name>
    <dbReference type="NCBI Taxonomy" id="2282697"/>
    <lineage>
        <taxon>Bacteria</taxon>
        <taxon>Bacillati</taxon>
        <taxon>Bacillota</taxon>
        <taxon>Bacilli</taxon>
        <taxon>Bacillales</taxon>
        <taxon>Bacillaceae</taxon>
        <taxon>Thalassorhabdus</taxon>
    </lineage>
</organism>
<accession>A0ABW0YSM1</accession>
<evidence type="ECO:0000313" key="11">
    <source>
        <dbReference type="Proteomes" id="UP001596142"/>
    </source>
</evidence>
<evidence type="ECO:0000256" key="3">
    <source>
        <dbReference type="ARBA" id="ARBA00022544"/>
    </source>
</evidence>
<feature type="domain" description="Spore germination GerAC-like C-terminal" evidence="8">
    <location>
        <begin position="203"/>
        <end position="367"/>
    </location>
</feature>
<dbReference type="EMBL" id="JBHSOZ010000010">
    <property type="protein sequence ID" value="MFC5714173.1"/>
    <property type="molecule type" value="Genomic_DNA"/>
</dbReference>
<sequence>MIKKVSLLLVFLPIFLLSGCMETKILDDITMVQIAAFDLGETEGTMEQTVAFPSYFEMGEEGQLEVIIMETEGQSPKEIRDDLNTEWQRPLRYGQMRILVFGHPFAEQYGISDIVSSFYRDPRVGNQLHVAVMEGRAHDGIDTDLTGARERVGMYYANLIDQAEEEEKIPATNLHSFVFDIHSDGRDAYLPFFTIHEETLKLNGLALFDGEYKVGHLGPDESFIFKIMNEGSRRGTHTFDIDKEGVDATLHMNNVKTKHEYEEVSRDPVPHYEVRLDIKGNVEDYVGELALDDPNDLQAVEESIEGQIKATGERLINYFIEQNIDPLGFGEQYRSRTRDWDPEEWKENIYPALEAEVHVDVQLLEFGAMD</sequence>
<dbReference type="Pfam" id="PF05504">
    <property type="entry name" value="Spore_GerAC"/>
    <property type="match status" value="1"/>
</dbReference>
<dbReference type="InterPro" id="IPR008844">
    <property type="entry name" value="Spore_GerAC-like"/>
</dbReference>
<dbReference type="Gene3D" id="3.30.300.210">
    <property type="entry name" value="Nutrient germinant receptor protein C, domain 3"/>
    <property type="match status" value="1"/>
</dbReference>
<comment type="similarity">
    <text evidence="2">Belongs to the GerABKC lipoprotein family.</text>
</comment>
<keyword evidence="11" id="KW-1185">Reference proteome</keyword>
<dbReference type="PROSITE" id="PS51257">
    <property type="entry name" value="PROKAR_LIPOPROTEIN"/>
    <property type="match status" value="1"/>
</dbReference>
<gene>
    <name evidence="10" type="ORF">ACFPU1_15595</name>
</gene>
<evidence type="ECO:0000256" key="2">
    <source>
        <dbReference type="ARBA" id="ARBA00007886"/>
    </source>
</evidence>